<feature type="compositionally biased region" description="Basic residues" evidence="1">
    <location>
        <begin position="42"/>
        <end position="56"/>
    </location>
</feature>
<proteinExistence type="predicted"/>
<dbReference type="AlphaFoldDB" id="A0A845G6L7"/>
<reference evidence="2 3" key="1">
    <citation type="submission" date="2020-01" db="EMBL/GenBank/DDBJ databases">
        <title>Novel species isolated from a subtropical stream in China.</title>
        <authorList>
            <person name="Lu H."/>
        </authorList>
    </citation>
    <scope>NUCLEOTIDE SEQUENCE [LARGE SCALE GENOMIC DNA]</scope>
    <source>
        <strain evidence="2 3">FT82W</strain>
    </source>
</reference>
<comment type="caution">
    <text evidence="2">The sequence shown here is derived from an EMBL/GenBank/DDBJ whole genome shotgun (WGS) entry which is preliminary data.</text>
</comment>
<evidence type="ECO:0000313" key="3">
    <source>
        <dbReference type="Proteomes" id="UP000470302"/>
    </source>
</evidence>
<sequence>MTKSCREMADAVARSRENAVAESMADCGGPSARLVTLDEARRRRRERAPASARKRRAESGDVRSRFASRARAMREHRSIVLAIRRTLSHNRDEIKTVSSGGAKAMRKRSRFRKRVVRIFRRRRRHRRNPGGIRRALMRSFFRATARTLFRTRSSAHIAARRRKRACRIGVRM</sequence>
<dbReference type="Proteomes" id="UP000470302">
    <property type="component" value="Unassembled WGS sequence"/>
</dbReference>
<accession>A0A845G6L7</accession>
<evidence type="ECO:0000256" key="1">
    <source>
        <dbReference type="SAM" id="MobiDB-lite"/>
    </source>
</evidence>
<dbReference type="EMBL" id="WWCW01000063">
    <property type="protein sequence ID" value="MYM89102.1"/>
    <property type="molecule type" value="Genomic_DNA"/>
</dbReference>
<name>A0A845G6L7_9BURK</name>
<dbReference type="RefSeq" id="WP_161098065.1">
    <property type="nucleotide sequence ID" value="NZ_WWCW01000063.1"/>
</dbReference>
<protein>
    <submittedName>
        <fullName evidence="2">Uncharacterized protein</fullName>
    </submittedName>
</protein>
<evidence type="ECO:0000313" key="2">
    <source>
        <dbReference type="EMBL" id="MYM89102.1"/>
    </source>
</evidence>
<feature type="region of interest" description="Disordered" evidence="1">
    <location>
        <begin position="36"/>
        <end position="61"/>
    </location>
</feature>
<organism evidence="2 3">
    <name type="scientific">Duganella vulcania</name>
    <dbReference type="NCBI Taxonomy" id="2692166"/>
    <lineage>
        <taxon>Bacteria</taxon>
        <taxon>Pseudomonadati</taxon>
        <taxon>Pseudomonadota</taxon>
        <taxon>Betaproteobacteria</taxon>
        <taxon>Burkholderiales</taxon>
        <taxon>Oxalobacteraceae</taxon>
        <taxon>Telluria group</taxon>
        <taxon>Duganella</taxon>
    </lineage>
</organism>
<gene>
    <name evidence="2" type="ORF">GTP91_18230</name>
</gene>